<sequence>MPQLTRKRRAPAQDENDASDAESQPQTQRRRPSPDGEDENGFIDGAEGTQGDQTFDQMVKNMVRFALACEYSRTPIRRTDITTKVLGSNSRQFKTVFSAAQLQLGAVFGMEMVELPVNEKITIAQRRAAAKSQSSQKTSGAWMLISALPERFRTAEILTPSAAPTSEMEAQYTALYSVVIALISLSGGTLQESKLDRYLRRFNVDEYTPFAGSVIGSEWDKMEKLLKRMEKDRYIVKIRDTSGGEETVDYVVGPRGKVEVGDQGVAGLVRTVFGEDEDADELERRLERSLGVGERKRTATQQNGEPKKRGRKRRDEEGGEEDGAGEEDSDEG</sequence>
<evidence type="ECO:0000313" key="1">
    <source>
        <dbReference type="EMBL" id="KAK8211562.1"/>
    </source>
</evidence>
<accession>A0ACC3SHB9</accession>
<reference evidence="1" key="1">
    <citation type="submission" date="2024-02" db="EMBL/GenBank/DDBJ databases">
        <title>Metagenome Assembled Genome of Zalaria obscura JY119.</title>
        <authorList>
            <person name="Vighnesh L."/>
            <person name="Jagadeeshwari U."/>
            <person name="Venkata Ramana C."/>
            <person name="Sasikala C."/>
        </authorList>
    </citation>
    <scope>NUCLEOTIDE SEQUENCE</scope>
    <source>
        <strain evidence="1">JY119</strain>
    </source>
</reference>
<protein>
    <submittedName>
        <fullName evidence="1">Uncharacterized protein</fullName>
    </submittedName>
</protein>
<comment type="caution">
    <text evidence="1">The sequence shown here is derived from an EMBL/GenBank/DDBJ whole genome shotgun (WGS) entry which is preliminary data.</text>
</comment>
<dbReference type="Proteomes" id="UP001320706">
    <property type="component" value="Unassembled WGS sequence"/>
</dbReference>
<organism evidence="1 2">
    <name type="scientific">Zalaria obscura</name>
    <dbReference type="NCBI Taxonomy" id="2024903"/>
    <lineage>
        <taxon>Eukaryota</taxon>
        <taxon>Fungi</taxon>
        <taxon>Dikarya</taxon>
        <taxon>Ascomycota</taxon>
        <taxon>Pezizomycotina</taxon>
        <taxon>Dothideomycetes</taxon>
        <taxon>Dothideomycetidae</taxon>
        <taxon>Dothideales</taxon>
        <taxon>Zalariaceae</taxon>
        <taxon>Zalaria</taxon>
    </lineage>
</organism>
<evidence type="ECO:0000313" key="2">
    <source>
        <dbReference type="Proteomes" id="UP001320706"/>
    </source>
</evidence>
<gene>
    <name evidence="1" type="ORF">M8818_003217</name>
</gene>
<keyword evidence="2" id="KW-1185">Reference proteome</keyword>
<dbReference type="EMBL" id="JAMKPW020000013">
    <property type="protein sequence ID" value="KAK8211562.1"/>
    <property type="molecule type" value="Genomic_DNA"/>
</dbReference>
<name>A0ACC3SHB9_9PEZI</name>
<proteinExistence type="predicted"/>